<organism evidence="3 4">
    <name type="scientific">Streptomyces cavourensis</name>
    <dbReference type="NCBI Taxonomy" id="67258"/>
    <lineage>
        <taxon>Bacteria</taxon>
        <taxon>Bacillati</taxon>
        <taxon>Actinomycetota</taxon>
        <taxon>Actinomycetes</taxon>
        <taxon>Kitasatosporales</taxon>
        <taxon>Streptomycetaceae</taxon>
        <taxon>Streptomyces</taxon>
    </lineage>
</organism>
<evidence type="ECO:0000256" key="2">
    <source>
        <dbReference type="SAM" id="MobiDB-lite"/>
    </source>
</evidence>
<dbReference type="RefSeq" id="WP_114932984.1">
    <property type="nucleotide sequence ID" value="NZ_CP030930.1"/>
</dbReference>
<evidence type="ECO:0000313" key="4">
    <source>
        <dbReference type="Proteomes" id="UP000253779"/>
    </source>
</evidence>
<dbReference type="Proteomes" id="UP000253779">
    <property type="component" value="Chromosome"/>
</dbReference>
<dbReference type="GO" id="GO:0051301">
    <property type="term" value="P:cell division"/>
    <property type="evidence" value="ECO:0007669"/>
    <property type="project" value="UniProtKB-KW"/>
</dbReference>
<feature type="coiled-coil region" evidence="1">
    <location>
        <begin position="48"/>
        <end position="121"/>
    </location>
</feature>
<proteinExistence type="predicted"/>
<dbReference type="PANTHER" id="PTHR38010">
    <property type="entry name" value="SLR0848 PROTEIN"/>
    <property type="match status" value="1"/>
</dbReference>
<sequence length="373" mass="41007">MDVQKKLDEIVETVGNARAMPMSASCVVNRAELLAMLEEVREALPGSLAQAQELIGGQEQYAEQARQEAERIIQSAHAERASLIAETEIARQSQSEADRILSEARREAEEVRAEADDYVDSKLANFEVVLTKTIGSVDRGREKLLGRGQGLDDQGYQDPDFAEAPERSTDPETLRQRADAYVDAKFGAFEAVLAKTLEAVGRGRQKLHGRVASDDLGAHIAAQDAAGAQGHTSDADYLAGLAELATPEPQQVPQQPLYQEQPQQPQAEPGYGQGEYAQPEYAQASYGYQEQQPQDPYGYQQVPDPYATYQQPAPGYDPNAGPYPPQPQSQPDYGWQQQPQVPAQQGPGALDETSLFDTSMIDLEQLRRYEEGR</sequence>
<evidence type="ECO:0000313" key="3">
    <source>
        <dbReference type="EMBL" id="AXI74270.1"/>
    </source>
</evidence>
<dbReference type="EMBL" id="CP030930">
    <property type="protein sequence ID" value="AXI74270.1"/>
    <property type="molecule type" value="Genomic_DNA"/>
</dbReference>
<gene>
    <name evidence="3" type="ORF">DTW94_25570</name>
</gene>
<feature type="region of interest" description="Disordered" evidence="2">
    <location>
        <begin position="146"/>
        <end position="173"/>
    </location>
</feature>
<reference evidence="3 4" key="1">
    <citation type="submission" date="2018-07" db="EMBL/GenBank/DDBJ databases">
        <title>Complete genome sequence of soil actinomycete Streptomyces cavourensis tj430.</title>
        <authorList>
            <person name="Wang P."/>
            <person name="Huang Y."/>
        </authorList>
    </citation>
    <scope>NUCLEOTIDE SEQUENCE [LARGE SCALE GENOMIC DNA]</scope>
    <source>
        <strain evidence="3 4">TJ430</strain>
    </source>
</reference>
<dbReference type="AlphaFoldDB" id="A0AAD0VGU8"/>
<dbReference type="CDD" id="cd06503">
    <property type="entry name" value="ATP-synt_Fo_b"/>
    <property type="match status" value="1"/>
</dbReference>
<feature type="region of interest" description="Disordered" evidence="2">
    <location>
        <begin position="249"/>
        <end position="358"/>
    </location>
</feature>
<feature type="compositionally biased region" description="Low complexity" evidence="2">
    <location>
        <begin position="336"/>
        <end position="349"/>
    </location>
</feature>
<evidence type="ECO:0000256" key="1">
    <source>
        <dbReference type="SAM" id="Coils"/>
    </source>
</evidence>
<name>A0AAD0VGU8_9ACTN</name>
<accession>A0AAD0VGU8</accession>
<feature type="compositionally biased region" description="Low complexity" evidence="2">
    <location>
        <begin position="249"/>
        <end position="270"/>
    </location>
</feature>
<dbReference type="PANTHER" id="PTHR38010:SF1">
    <property type="entry name" value="SLR0848 PROTEIN"/>
    <property type="match status" value="1"/>
</dbReference>
<keyword evidence="3" id="KW-0131">Cell cycle</keyword>
<feature type="compositionally biased region" description="Basic and acidic residues" evidence="2">
    <location>
        <begin position="164"/>
        <end position="173"/>
    </location>
</feature>
<protein>
    <submittedName>
        <fullName evidence="3">Cell division initiation protein</fullName>
    </submittedName>
</protein>
<keyword evidence="3" id="KW-0132">Cell division</keyword>
<keyword evidence="1" id="KW-0175">Coiled coil</keyword>